<dbReference type="GO" id="GO:0007030">
    <property type="term" value="P:Golgi organization"/>
    <property type="evidence" value="ECO:0007669"/>
    <property type="project" value="InterPro"/>
</dbReference>
<dbReference type="PANTHER" id="PTHR13815:SF7">
    <property type="entry name" value="GOLGIN SUBFAMILY A MEMBER 5"/>
    <property type="match status" value="1"/>
</dbReference>
<evidence type="ECO:0000313" key="9">
    <source>
        <dbReference type="EMBL" id="CAD7230349.1"/>
    </source>
</evidence>
<keyword evidence="3 8" id="KW-1133">Transmembrane helix</keyword>
<keyword evidence="2 8" id="KW-0812">Transmembrane</keyword>
<feature type="region of interest" description="Disordered" evidence="7">
    <location>
        <begin position="143"/>
        <end position="190"/>
    </location>
</feature>
<dbReference type="OrthoDB" id="248903at2759"/>
<feature type="region of interest" description="Disordered" evidence="7">
    <location>
        <begin position="27"/>
        <end position="104"/>
    </location>
</feature>
<feature type="transmembrane region" description="Helical" evidence="8">
    <location>
        <begin position="630"/>
        <end position="650"/>
    </location>
</feature>
<dbReference type="GO" id="GO:0031985">
    <property type="term" value="C:Golgi cisterna"/>
    <property type="evidence" value="ECO:0007669"/>
    <property type="project" value="TreeGrafter"/>
</dbReference>
<evidence type="ECO:0000256" key="7">
    <source>
        <dbReference type="SAM" id="MobiDB-lite"/>
    </source>
</evidence>
<accession>A0A7R8WG59</accession>
<feature type="compositionally biased region" description="Basic and acidic residues" evidence="7">
    <location>
        <begin position="76"/>
        <end position="85"/>
    </location>
</feature>
<protein>
    <submittedName>
        <fullName evidence="9">Uncharacterized protein</fullName>
    </submittedName>
</protein>
<evidence type="ECO:0000256" key="5">
    <source>
        <dbReference type="ARBA" id="ARBA00023054"/>
    </source>
</evidence>
<dbReference type="GO" id="GO:0000301">
    <property type="term" value="P:retrograde transport, vesicle recycling within Golgi"/>
    <property type="evidence" value="ECO:0007669"/>
    <property type="project" value="TreeGrafter"/>
</dbReference>
<dbReference type="InterPro" id="IPR019177">
    <property type="entry name" value="Golgin_subfamily_A_member_5"/>
</dbReference>
<proteinExistence type="predicted"/>
<evidence type="ECO:0000256" key="1">
    <source>
        <dbReference type="ARBA" id="ARBA00004409"/>
    </source>
</evidence>
<keyword evidence="5" id="KW-0175">Coiled coil</keyword>
<feature type="compositionally biased region" description="Basic and acidic residues" evidence="7">
    <location>
        <begin position="143"/>
        <end position="175"/>
    </location>
</feature>
<feature type="region of interest" description="Disordered" evidence="7">
    <location>
        <begin position="314"/>
        <end position="338"/>
    </location>
</feature>
<reference evidence="9" key="1">
    <citation type="submission" date="2020-11" db="EMBL/GenBank/DDBJ databases">
        <authorList>
            <person name="Tran Van P."/>
        </authorList>
    </citation>
    <scope>NUCLEOTIDE SEQUENCE</scope>
</reference>
<dbReference type="Gene3D" id="1.10.287.1490">
    <property type="match status" value="1"/>
</dbReference>
<keyword evidence="6 8" id="KW-0472">Membrane</keyword>
<name>A0A7R8WG59_9CRUS</name>
<keyword evidence="4" id="KW-0333">Golgi apparatus</keyword>
<dbReference type="AlphaFoldDB" id="A0A7R8WG59"/>
<evidence type="ECO:0000256" key="4">
    <source>
        <dbReference type="ARBA" id="ARBA00023034"/>
    </source>
</evidence>
<sequence>MSWFTDLAGRAEQFLNKFDEEAGKVLTQQTQVSSERSTKVVSKDKDISNRTSSNSTSLPPFRLNSAPISRVSESSPVERKLEKVKPLVSKLTPSANKKKDTPTDEQALLDFLNEGTRKSPTPPAHLNKFPETLLTIGNQEKKEGQFLSDDDGKRVSPGIDAKEETVPTEKRDPGVKEVTSFVEREPEDVDADEVARLEAELAQVDSLRKELRVAQQEVKHLRVAQQKAVTDAKKRDGELRRLTKQLAESSDVVDKLREDKEVLERQIRAFEGEMEEKEGKIKGLEAALRMEKQAAQASQTATKEQMADLEKRLSSMRDGMDVENVSRSQELAEMQREVERREAQVKELRGELEEYKAKAQRILASKEKLIVSLKSSRGEEEEEGSPELQEAREEVSLLKEELATLQGRLFTCQRHVTDLEREVAEGGNREQALKERLRREEARNREVVEERARMAQELSMYQKEMSTQKSNWMESIAEKESEIGRLSFQLSALTRATSPYGNRGSSPSPPPLKSSDCEQLERKIQALTQSLLHKQTLVENLSSQCNSLQLQLERSEECQRRSNKGGQTAISLTDDAKAEYPTWQASFPSYVRGGQGGSSYEAWINKGHDGINHMSNLMVYYLRRYPVARFAFFFYALLLHLWVFFVLLTYQPEIHPPGYHPPDGDSGLPKQPGSGKR</sequence>
<dbReference type="PANTHER" id="PTHR13815">
    <property type="entry name" value="GOLGIN-84"/>
    <property type="match status" value="1"/>
</dbReference>
<dbReference type="Pfam" id="PF09787">
    <property type="entry name" value="Golgin_A5"/>
    <property type="match status" value="1"/>
</dbReference>
<evidence type="ECO:0000256" key="3">
    <source>
        <dbReference type="ARBA" id="ARBA00022989"/>
    </source>
</evidence>
<dbReference type="EMBL" id="OB662627">
    <property type="protein sequence ID" value="CAD7230349.1"/>
    <property type="molecule type" value="Genomic_DNA"/>
</dbReference>
<evidence type="ECO:0000256" key="8">
    <source>
        <dbReference type="SAM" id="Phobius"/>
    </source>
</evidence>
<gene>
    <name evidence="9" type="ORF">CTOB1V02_LOCUS8209</name>
</gene>
<feature type="compositionally biased region" description="Basic and acidic residues" evidence="7">
    <location>
        <begin position="36"/>
        <end position="48"/>
    </location>
</feature>
<evidence type="ECO:0000256" key="2">
    <source>
        <dbReference type="ARBA" id="ARBA00022692"/>
    </source>
</evidence>
<organism evidence="9">
    <name type="scientific">Cyprideis torosa</name>
    <dbReference type="NCBI Taxonomy" id="163714"/>
    <lineage>
        <taxon>Eukaryota</taxon>
        <taxon>Metazoa</taxon>
        <taxon>Ecdysozoa</taxon>
        <taxon>Arthropoda</taxon>
        <taxon>Crustacea</taxon>
        <taxon>Oligostraca</taxon>
        <taxon>Ostracoda</taxon>
        <taxon>Podocopa</taxon>
        <taxon>Podocopida</taxon>
        <taxon>Cytherocopina</taxon>
        <taxon>Cytheroidea</taxon>
        <taxon>Cytherideidae</taxon>
        <taxon>Cyprideis</taxon>
    </lineage>
</organism>
<dbReference type="GO" id="GO:0000139">
    <property type="term" value="C:Golgi membrane"/>
    <property type="evidence" value="ECO:0007669"/>
    <property type="project" value="UniProtKB-SubCell"/>
</dbReference>
<feature type="region of interest" description="Disordered" evidence="7">
    <location>
        <begin position="658"/>
        <end position="677"/>
    </location>
</feature>
<evidence type="ECO:0000256" key="6">
    <source>
        <dbReference type="ARBA" id="ARBA00023136"/>
    </source>
</evidence>
<feature type="compositionally biased region" description="Polar residues" evidence="7">
    <location>
        <begin position="49"/>
        <end position="58"/>
    </location>
</feature>
<comment type="subcellular location">
    <subcellularLocation>
        <location evidence="1">Golgi apparatus membrane</location>
        <topology evidence="1">Single-pass type IV membrane protein</topology>
    </subcellularLocation>
</comment>
<feature type="region of interest" description="Disordered" evidence="7">
    <location>
        <begin position="374"/>
        <end position="394"/>
    </location>
</feature>
<feature type="region of interest" description="Disordered" evidence="7">
    <location>
        <begin position="497"/>
        <end position="518"/>
    </location>
</feature>